<reference evidence="1" key="1">
    <citation type="journal article" date="2015" name="Nature">
        <title>Complex archaea that bridge the gap between prokaryotes and eukaryotes.</title>
        <authorList>
            <person name="Spang A."/>
            <person name="Saw J.H."/>
            <person name="Jorgensen S.L."/>
            <person name="Zaremba-Niedzwiedzka K."/>
            <person name="Martijn J."/>
            <person name="Lind A.E."/>
            <person name="van Eijk R."/>
            <person name="Schleper C."/>
            <person name="Guy L."/>
            <person name="Ettema T.J."/>
        </authorList>
    </citation>
    <scope>NUCLEOTIDE SEQUENCE</scope>
</reference>
<gene>
    <name evidence="1" type="ORF">LCGC14_1991960</name>
</gene>
<comment type="caution">
    <text evidence="1">The sequence shown here is derived from an EMBL/GenBank/DDBJ whole genome shotgun (WGS) entry which is preliminary data.</text>
</comment>
<evidence type="ECO:0000313" key="1">
    <source>
        <dbReference type="EMBL" id="KKL81716.1"/>
    </source>
</evidence>
<protein>
    <submittedName>
        <fullName evidence="1">Uncharacterized protein</fullName>
    </submittedName>
</protein>
<dbReference type="AlphaFoldDB" id="A0A0F9FTV5"/>
<dbReference type="EMBL" id="LAZR01022481">
    <property type="protein sequence ID" value="KKL81716.1"/>
    <property type="molecule type" value="Genomic_DNA"/>
</dbReference>
<organism evidence="1">
    <name type="scientific">marine sediment metagenome</name>
    <dbReference type="NCBI Taxonomy" id="412755"/>
    <lineage>
        <taxon>unclassified sequences</taxon>
        <taxon>metagenomes</taxon>
        <taxon>ecological metagenomes</taxon>
    </lineage>
</organism>
<accession>A0A0F9FTV5</accession>
<sequence length="110" mass="12182">MDNITRVIIQQGVALRVEIEGTDGAVEFHYDTAQYPGRMVIVDPEKTTMDKHMRMPEKNNGILYDEDFTAVEDGDEEKVSVDDDPLAGLGAENLPTVPFGLIKSVSDLIE</sequence>
<name>A0A0F9FTV5_9ZZZZ</name>
<proteinExistence type="predicted"/>